<accession>A0A2T4UY55</accession>
<name>A0A2T4UY55_9MICO</name>
<gene>
    <name evidence="3" type="ORF">C1I63_17425</name>
</gene>
<sequence>MAADPGEGDDVPRPGAGAAGTGGAADRLRDGTCVRAAVALALDVVLVAVFVLIGRRSHEEGAELLGFLTTFWPFLAGLLAGWALARSWRAPDRIVPTGLIVWAGTVVVGLLLRIVSQQGVQWSFVIVTALVLGAFLLGRRALTRLVARRRSR</sequence>
<dbReference type="AlphaFoldDB" id="A0A2T4UY55"/>
<reference evidence="3 4" key="1">
    <citation type="submission" date="2018-03" db="EMBL/GenBank/DDBJ databases">
        <title>Bacteriophage NCPPB3778 and a type I-E CRISPR drive the evolution of the US Biological Select Agent, Rathayibacter toxicus.</title>
        <authorList>
            <person name="Davis E.W.II."/>
            <person name="Tabima J.F."/>
            <person name="Weisberg A.J."/>
            <person name="Dantas Lopes L."/>
            <person name="Wiseman M.S."/>
            <person name="Wiseman M.S."/>
            <person name="Pupko T."/>
            <person name="Belcher M.S."/>
            <person name="Sechler A.J."/>
            <person name="Tancos M.A."/>
            <person name="Schroeder B.K."/>
            <person name="Murray T.D."/>
            <person name="Luster D.G."/>
            <person name="Schneider W.L."/>
            <person name="Rogers E."/>
            <person name="Andreote F.D."/>
            <person name="Grunwald N.J."/>
            <person name="Putnam M.L."/>
            <person name="Chang J.H."/>
        </authorList>
    </citation>
    <scope>NUCLEOTIDE SEQUENCE [LARGE SCALE GENOMIC DNA]</scope>
    <source>
        <strain evidence="3 4">DSM 15933</strain>
    </source>
</reference>
<comment type="caution">
    <text evidence="3">The sequence shown here is derived from an EMBL/GenBank/DDBJ whole genome shotgun (WGS) entry which is preliminary data.</text>
</comment>
<keyword evidence="2" id="KW-0472">Membrane</keyword>
<keyword evidence="4" id="KW-1185">Reference proteome</keyword>
<organism evidence="3 4">
    <name type="scientific">Rathayibacter caricis DSM 15933</name>
    <dbReference type="NCBI Taxonomy" id="1328867"/>
    <lineage>
        <taxon>Bacteria</taxon>
        <taxon>Bacillati</taxon>
        <taxon>Actinomycetota</taxon>
        <taxon>Actinomycetes</taxon>
        <taxon>Micrococcales</taxon>
        <taxon>Microbacteriaceae</taxon>
        <taxon>Rathayibacter</taxon>
    </lineage>
</organism>
<evidence type="ECO:0000256" key="2">
    <source>
        <dbReference type="SAM" id="Phobius"/>
    </source>
</evidence>
<evidence type="ECO:0000313" key="3">
    <source>
        <dbReference type="EMBL" id="PTL74428.1"/>
    </source>
</evidence>
<feature type="transmembrane region" description="Helical" evidence="2">
    <location>
        <begin position="33"/>
        <end position="53"/>
    </location>
</feature>
<keyword evidence="2" id="KW-1133">Transmembrane helix</keyword>
<evidence type="ECO:0000313" key="4">
    <source>
        <dbReference type="Proteomes" id="UP000241085"/>
    </source>
</evidence>
<dbReference type="EMBL" id="PZPL01000001">
    <property type="protein sequence ID" value="PTL74428.1"/>
    <property type="molecule type" value="Genomic_DNA"/>
</dbReference>
<dbReference type="Proteomes" id="UP000241085">
    <property type="component" value="Unassembled WGS sequence"/>
</dbReference>
<keyword evidence="2" id="KW-0812">Transmembrane</keyword>
<feature type="transmembrane region" description="Helical" evidence="2">
    <location>
        <begin position="122"/>
        <end position="142"/>
    </location>
</feature>
<feature type="region of interest" description="Disordered" evidence="1">
    <location>
        <begin position="1"/>
        <end position="25"/>
    </location>
</feature>
<dbReference type="Pfam" id="PF11255">
    <property type="entry name" value="DUF3054"/>
    <property type="match status" value="1"/>
</dbReference>
<evidence type="ECO:0000256" key="1">
    <source>
        <dbReference type="SAM" id="MobiDB-lite"/>
    </source>
</evidence>
<proteinExistence type="predicted"/>
<protein>
    <submittedName>
        <fullName evidence="3">DUF3054 domain-containing protein</fullName>
    </submittedName>
</protein>
<feature type="transmembrane region" description="Helical" evidence="2">
    <location>
        <begin position="65"/>
        <end position="85"/>
    </location>
</feature>
<feature type="transmembrane region" description="Helical" evidence="2">
    <location>
        <begin position="97"/>
        <end position="116"/>
    </location>
</feature>
<dbReference type="InterPro" id="IPR021414">
    <property type="entry name" value="DUF3054"/>
</dbReference>